<organism evidence="1 2">
    <name type="scientific">Saccharothrix syringae</name>
    <name type="common">Nocardiopsis syringae</name>
    <dbReference type="NCBI Taxonomy" id="103733"/>
    <lineage>
        <taxon>Bacteria</taxon>
        <taxon>Bacillati</taxon>
        <taxon>Actinomycetota</taxon>
        <taxon>Actinomycetes</taxon>
        <taxon>Pseudonocardiales</taxon>
        <taxon>Pseudonocardiaceae</taxon>
        <taxon>Saccharothrix</taxon>
    </lineage>
</organism>
<keyword evidence="2" id="KW-1185">Reference proteome</keyword>
<reference evidence="2" key="1">
    <citation type="journal article" date="2021" name="Curr. Microbiol.">
        <title>Complete genome of nocamycin-producing strain Saccharothrix syringae NRRL B-16468 reveals the biosynthetic potential for secondary metabolites.</title>
        <authorList>
            <person name="Mo X."/>
            <person name="Yang S."/>
        </authorList>
    </citation>
    <scope>NUCLEOTIDE SEQUENCE [LARGE SCALE GENOMIC DNA]</scope>
    <source>
        <strain evidence="2">ATCC 51364 / DSM 43886 / JCM 6844 / KCTC 9398 / NBRC 14523 / NRRL B-16468 / INA 2240</strain>
    </source>
</reference>
<proteinExistence type="predicted"/>
<dbReference type="OrthoDB" id="338307at2"/>
<evidence type="ECO:0000313" key="1">
    <source>
        <dbReference type="EMBL" id="QFZ23339.1"/>
    </source>
</evidence>
<name>A0A5Q0HAY5_SACSY</name>
<evidence type="ECO:0000313" key="2">
    <source>
        <dbReference type="Proteomes" id="UP000325787"/>
    </source>
</evidence>
<accession>A0A5Q0HAY5</accession>
<dbReference type="KEGG" id="ssyi:EKG83_43160"/>
<dbReference type="AlphaFoldDB" id="A0A5Q0HAY5"/>
<dbReference type="Proteomes" id="UP000325787">
    <property type="component" value="Chromosome"/>
</dbReference>
<gene>
    <name evidence="1" type="ORF">EKG83_43160</name>
</gene>
<protein>
    <submittedName>
        <fullName evidence="1">Uncharacterized protein</fullName>
    </submittedName>
</protein>
<dbReference type="EMBL" id="CP034550">
    <property type="protein sequence ID" value="QFZ23339.1"/>
    <property type="molecule type" value="Genomic_DNA"/>
</dbReference>
<sequence>MTADEHAAAVEELIYNAQGRLLEALTSGERVELPGWMLNDWFPVEVSRTYWLMPDGSVRRM</sequence>
<dbReference type="RefSeq" id="WP_033433941.1">
    <property type="nucleotide sequence ID" value="NZ_CP034550.1"/>
</dbReference>